<evidence type="ECO:0000256" key="5">
    <source>
        <dbReference type="ARBA" id="ARBA00022723"/>
    </source>
</evidence>
<keyword evidence="2 11" id="KW-0963">Cytoplasm</keyword>
<dbReference type="HAMAP" id="MF_00354">
    <property type="entry name" value="Idi_2"/>
    <property type="match status" value="1"/>
</dbReference>
<comment type="cofactor">
    <cofactor evidence="11">
        <name>NADPH</name>
        <dbReference type="ChEBI" id="CHEBI:57783"/>
    </cofactor>
</comment>
<evidence type="ECO:0000313" key="14">
    <source>
        <dbReference type="Proteomes" id="UP000199337"/>
    </source>
</evidence>
<reference evidence="14" key="1">
    <citation type="submission" date="2016-10" db="EMBL/GenBank/DDBJ databases">
        <authorList>
            <person name="Varghese N."/>
            <person name="Submissions S."/>
        </authorList>
    </citation>
    <scope>NUCLEOTIDE SEQUENCE [LARGE SCALE GENOMIC DNA]</scope>
    <source>
        <strain evidence="14">DSM 17038</strain>
    </source>
</reference>
<evidence type="ECO:0000256" key="3">
    <source>
        <dbReference type="ARBA" id="ARBA00022630"/>
    </source>
</evidence>
<keyword evidence="7 11" id="KW-0521">NADP</keyword>
<evidence type="ECO:0000256" key="6">
    <source>
        <dbReference type="ARBA" id="ARBA00022842"/>
    </source>
</evidence>
<dbReference type="GO" id="GO:0005737">
    <property type="term" value="C:cytoplasm"/>
    <property type="evidence" value="ECO:0007669"/>
    <property type="project" value="UniProtKB-SubCell"/>
</dbReference>
<evidence type="ECO:0000256" key="9">
    <source>
        <dbReference type="ARBA" id="ARBA00023235"/>
    </source>
</evidence>
<comment type="caution">
    <text evidence="11">Lacks conserved residue(s) required for the propagation of feature annotation.</text>
</comment>
<comment type="similarity">
    <text evidence="11">Belongs to the IPP isomerase type 2 family.</text>
</comment>
<dbReference type="EMBL" id="FOOX01000030">
    <property type="protein sequence ID" value="SFH38186.1"/>
    <property type="molecule type" value="Genomic_DNA"/>
</dbReference>
<dbReference type="GO" id="GO:0004452">
    <property type="term" value="F:isopentenyl-diphosphate delta-isomerase activity"/>
    <property type="evidence" value="ECO:0007669"/>
    <property type="project" value="UniProtKB-UniRule"/>
</dbReference>
<comment type="subcellular location">
    <subcellularLocation>
        <location evidence="11">Cytoplasm</location>
    </subcellularLocation>
</comment>
<evidence type="ECO:0000256" key="7">
    <source>
        <dbReference type="ARBA" id="ARBA00022857"/>
    </source>
</evidence>
<comment type="cofactor">
    <cofactor evidence="1 11">
        <name>FMN</name>
        <dbReference type="ChEBI" id="CHEBI:58210"/>
    </cofactor>
</comment>
<keyword evidence="3 11" id="KW-0285">Flavoprotein</keyword>
<dbReference type="STRING" id="341036.SAMN05660649_04989"/>
<evidence type="ECO:0000256" key="4">
    <source>
        <dbReference type="ARBA" id="ARBA00022643"/>
    </source>
</evidence>
<keyword evidence="5 11" id="KW-0479">Metal-binding</keyword>
<dbReference type="InterPro" id="IPR013785">
    <property type="entry name" value="Aldolase_TIM"/>
</dbReference>
<dbReference type="PIRSF" id="PIRSF003314">
    <property type="entry name" value="IPP_isomerase"/>
    <property type="match status" value="1"/>
</dbReference>
<sequence length="335" mass="35620">MWDSEDDASAGFEDISFIHNALPELRCDEIDCSCIFMGKKLRAPLMINAITGGHADVTEINRGLARVAAATGIAMAVGSQRAALDDPDVKQTFTVAREENHKGLLLANLNALCTLEEANQAVAMIDADGIQLHLNAGQELVMREGETNFIGIRDNIEHLVRNLPVPVLVKEVGFGLSREVVTALFKAGVRYIDVSGRGGTNFAAIEGRRGGVAGLHLKKWGIPTAISLLETTSTGLPLTVVASGGLRSSLDIALSLAAGAALTAIAGPFLKVLVEKGEDSLINLIKELIAGLEQVMMLTGAANLQALMGKPIILTGYTAEWLQRRGIDINLYACR</sequence>
<comment type="cofactor">
    <cofactor evidence="11">
        <name>Mg(2+)</name>
        <dbReference type="ChEBI" id="CHEBI:18420"/>
    </cofactor>
</comment>
<feature type="binding site" evidence="11">
    <location>
        <position position="200"/>
    </location>
    <ligand>
        <name>FMN</name>
        <dbReference type="ChEBI" id="CHEBI:58210"/>
    </ligand>
</feature>
<dbReference type="Proteomes" id="UP000199337">
    <property type="component" value="Unassembled WGS sequence"/>
</dbReference>
<dbReference type="Pfam" id="PF01070">
    <property type="entry name" value="FMN_dh"/>
    <property type="match status" value="1"/>
</dbReference>
<evidence type="ECO:0000256" key="2">
    <source>
        <dbReference type="ARBA" id="ARBA00022490"/>
    </source>
</evidence>
<feature type="binding site" evidence="11">
    <location>
        <position position="195"/>
    </location>
    <ligand>
        <name>FMN</name>
        <dbReference type="ChEBI" id="CHEBI:58210"/>
    </ligand>
</feature>
<gene>
    <name evidence="11" type="primary">fni</name>
    <name evidence="13" type="ORF">SAMN05660649_04989</name>
</gene>
<organism evidence="13 14">
    <name type="scientific">Desulfotruncus arcticus DSM 17038</name>
    <dbReference type="NCBI Taxonomy" id="1121424"/>
    <lineage>
        <taxon>Bacteria</taxon>
        <taxon>Bacillati</taxon>
        <taxon>Bacillota</taxon>
        <taxon>Clostridia</taxon>
        <taxon>Eubacteriales</taxon>
        <taxon>Desulfallaceae</taxon>
        <taxon>Desulfotruncus</taxon>
    </lineage>
</organism>
<dbReference type="NCBIfam" id="TIGR02151">
    <property type="entry name" value="IPP_isom_2"/>
    <property type="match status" value="1"/>
</dbReference>
<comment type="subunit">
    <text evidence="10 11">Homooctamer. Dimer of tetramers.</text>
</comment>
<keyword evidence="8 11" id="KW-0414">Isoprene biosynthesis</keyword>
<evidence type="ECO:0000256" key="10">
    <source>
        <dbReference type="ARBA" id="ARBA00025810"/>
    </source>
</evidence>
<accession>A0A1I2ZKS7</accession>
<name>A0A1I2ZKS7_9FIRM</name>
<dbReference type="PANTHER" id="PTHR43665:SF1">
    <property type="entry name" value="ISOPENTENYL-DIPHOSPHATE DELTA-ISOMERASE"/>
    <property type="match status" value="1"/>
</dbReference>
<comment type="catalytic activity">
    <reaction evidence="11">
        <text>isopentenyl diphosphate = dimethylallyl diphosphate</text>
        <dbReference type="Rhea" id="RHEA:23284"/>
        <dbReference type="ChEBI" id="CHEBI:57623"/>
        <dbReference type="ChEBI" id="CHEBI:128769"/>
        <dbReference type="EC" id="5.3.3.2"/>
    </reaction>
</comment>
<evidence type="ECO:0000313" key="13">
    <source>
        <dbReference type="EMBL" id="SFH38186.1"/>
    </source>
</evidence>
<feature type="binding site" evidence="11">
    <location>
        <position position="138"/>
    </location>
    <ligand>
        <name>substrate</name>
    </ligand>
</feature>
<dbReference type="GO" id="GO:0000287">
    <property type="term" value="F:magnesium ion binding"/>
    <property type="evidence" value="ECO:0007669"/>
    <property type="project" value="UniProtKB-UniRule"/>
</dbReference>
<dbReference type="GO" id="GO:0070402">
    <property type="term" value="F:NADPH binding"/>
    <property type="evidence" value="ECO:0007669"/>
    <property type="project" value="UniProtKB-UniRule"/>
</dbReference>
<dbReference type="EC" id="5.3.3.2" evidence="11"/>
<dbReference type="GO" id="GO:0016491">
    <property type="term" value="F:oxidoreductase activity"/>
    <property type="evidence" value="ECO:0007669"/>
    <property type="project" value="InterPro"/>
</dbReference>
<evidence type="ECO:0000256" key="11">
    <source>
        <dbReference type="HAMAP-Rule" id="MF_00354"/>
    </source>
</evidence>
<feature type="domain" description="FMN-dependent dehydrogenase" evidence="12">
    <location>
        <begin position="154"/>
        <end position="307"/>
    </location>
</feature>
<evidence type="ECO:0000259" key="12">
    <source>
        <dbReference type="Pfam" id="PF01070"/>
    </source>
</evidence>
<dbReference type="CDD" id="cd02811">
    <property type="entry name" value="IDI-2_FMN"/>
    <property type="match status" value="1"/>
</dbReference>
<dbReference type="InterPro" id="IPR000262">
    <property type="entry name" value="FMN-dep_DH"/>
</dbReference>
<dbReference type="Gene3D" id="3.20.20.70">
    <property type="entry name" value="Aldolase class I"/>
    <property type="match status" value="1"/>
</dbReference>
<keyword evidence="9 11" id="KW-0413">Isomerase</keyword>
<keyword evidence="6 11" id="KW-0460">Magnesium</keyword>
<dbReference type="PANTHER" id="PTHR43665">
    <property type="entry name" value="ISOPENTENYL-DIPHOSPHATE DELTA-ISOMERASE"/>
    <property type="match status" value="1"/>
</dbReference>
<proteinExistence type="inferred from homology"/>
<keyword evidence="14" id="KW-1185">Reference proteome</keyword>
<keyword evidence="4 11" id="KW-0288">FMN</keyword>
<feature type="binding site" evidence="11">
    <location>
        <position position="170"/>
    </location>
    <ligand>
        <name>FMN</name>
        <dbReference type="ChEBI" id="CHEBI:58210"/>
    </ligand>
</feature>
<feature type="binding site" evidence="11">
    <location>
        <position position="139"/>
    </location>
    <ligand>
        <name>Mg(2+)</name>
        <dbReference type="ChEBI" id="CHEBI:18420"/>
    </ligand>
</feature>
<dbReference type="GO" id="GO:0008299">
    <property type="term" value="P:isoprenoid biosynthetic process"/>
    <property type="evidence" value="ECO:0007669"/>
    <property type="project" value="UniProtKB-UniRule"/>
</dbReference>
<feature type="binding site" evidence="11">
    <location>
        <begin position="49"/>
        <end position="51"/>
    </location>
    <ligand>
        <name>FMN</name>
        <dbReference type="ChEBI" id="CHEBI:58210"/>
    </ligand>
</feature>
<feature type="binding site" evidence="11">
    <location>
        <begin position="79"/>
        <end position="81"/>
    </location>
    <ligand>
        <name>substrate</name>
    </ligand>
</feature>
<dbReference type="SUPFAM" id="SSF51395">
    <property type="entry name" value="FMN-linked oxidoreductases"/>
    <property type="match status" value="1"/>
</dbReference>
<protein>
    <recommendedName>
        <fullName evidence="11">Isopentenyl-diphosphate delta-isomerase</fullName>
        <shortName evidence="11">IPP isomerase</shortName>
        <ecNumber evidence="11">5.3.3.2</ecNumber>
    </recommendedName>
    <alternativeName>
        <fullName evidence="11">Isopentenyl diphosphate:dimethylallyl diphosphate isomerase</fullName>
    </alternativeName>
    <alternativeName>
        <fullName evidence="11">Isopentenyl pyrophosphate isomerase</fullName>
    </alternativeName>
    <alternativeName>
        <fullName evidence="11">Type 2 isopentenyl diphosphate isomerase</fullName>
        <shortName evidence="11">IDI-2</shortName>
    </alternativeName>
</protein>
<comment type="function">
    <text evidence="11">Involved in the biosynthesis of isoprenoids. Catalyzes the 1,3-allylic rearrangement of the homoallylic substrate isopentenyl (IPP) to its allylic isomer, dimethylallyl diphosphate (DMAPP).</text>
</comment>
<feature type="binding site" evidence="11">
    <location>
        <position position="108"/>
    </location>
    <ligand>
        <name>FMN</name>
        <dbReference type="ChEBI" id="CHEBI:58210"/>
    </ligand>
</feature>
<evidence type="ECO:0000256" key="8">
    <source>
        <dbReference type="ARBA" id="ARBA00023229"/>
    </source>
</evidence>
<feature type="binding site" evidence="11">
    <location>
        <position position="79"/>
    </location>
    <ligand>
        <name>FMN</name>
        <dbReference type="ChEBI" id="CHEBI:58210"/>
    </ligand>
</feature>
<dbReference type="AlphaFoldDB" id="A0A1I2ZKS7"/>
<feature type="binding site" evidence="11">
    <location>
        <begin position="245"/>
        <end position="247"/>
    </location>
    <ligand>
        <name>FMN</name>
        <dbReference type="ChEBI" id="CHEBI:58210"/>
    </ligand>
</feature>
<dbReference type="GO" id="GO:0010181">
    <property type="term" value="F:FMN binding"/>
    <property type="evidence" value="ECO:0007669"/>
    <property type="project" value="UniProtKB-UniRule"/>
</dbReference>
<evidence type="ECO:0000256" key="1">
    <source>
        <dbReference type="ARBA" id="ARBA00001917"/>
    </source>
</evidence>
<dbReference type="InterPro" id="IPR011179">
    <property type="entry name" value="IPdP_isomerase"/>
</dbReference>
<feature type="binding site" evidence="11">
    <location>
        <begin position="266"/>
        <end position="267"/>
    </location>
    <ligand>
        <name>FMN</name>
        <dbReference type="ChEBI" id="CHEBI:58210"/>
    </ligand>
</feature>